<name>A0ABT3ZYY1_9BACT</name>
<evidence type="ECO:0000259" key="3">
    <source>
        <dbReference type="PROSITE" id="PS51178"/>
    </source>
</evidence>
<protein>
    <submittedName>
        <fullName evidence="4">PASTA domain-containing protein</fullName>
    </submittedName>
</protein>
<dbReference type="Gene3D" id="3.30.10.20">
    <property type="match status" value="2"/>
</dbReference>
<sequence length="344" mass="37933">MERRIRGRSAGRRPWAILLVCLSFAMSGIASRSAMARPEDLPALSGMKLDEATEALNTWRQNQEGEWQVNITHKPEVPDGANRDLILVHEGEGSGDESFEIPSRTTRTVSILYVTLVLETKVPDLKGQTWQEATRMLREHGLTPKAESTPGGDDWLVTTQSLGPGALVRLNEEVSLGFKPPPPPPPPPRPTPSPPPRLVRVPTVLGMPVAEARQTARKARLQFESRPSGQGRGAGRVLWQKPLPGTLVRPGTRVAVVASPAILTPWLVTGSLVVVLWLLLTVIRAVRANRARREREWVHQHVQIKSQVTLGEPRIESREEQGHSVTVVLQKDRGSQVFEKGTPP</sequence>
<feature type="compositionally biased region" description="Pro residues" evidence="1">
    <location>
        <begin position="179"/>
        <end position="197"/>
    </location>
</feature>
<keyword evidence="2" id="KW-0812">Transmembrane</keyword>
<keyword evidence="5" id="KW-1185">Reference proteome</keyword>
<comment type="caution">
    <text evidence="4">The sequence shown here is derived from an EMBL/GenBank/DDBJ whole genome shotgun (WGS) entry which is preliminary data.</text>
</comment>
<evidence type="ECO:0000313" key="4">
    <source>
        <dbReference type="EMBL" id="MCY1074286.1"/>
    </source>
</evidence>
<dbReference type="Proteomes" id="UP001207654">
    <property type="component" value="Unassembled WGS sequence"/>
</dbReference>
<feature type="domain" description="PASTA" evidence="3">
    <location>
        <begin position="193"/>
        <end position="260"/>
    </location>
</feature>
<dbReference type="RefSeq" id="WP_267533260.1">
    <property type="nucleotide sequence ID" value="NZ_JAPNKA010000001.1"/>
</dbReference>
<keyword evidence="2" id="KW-1133">Transmembrane helix</keyword>
<accession>A0ABT3ZYY1</accession>
<dbReference type="SMART" id="SM00740">
    <property type="entry name" value="PASTA"/>
    <property type="match status" value="2"/>
</dbReference>
<evidence type="ECO:0000256" key="2">
    <source>
        <dbReference type="SAM" id="Phobius"/>
    </source>
</evidence>
<evidence type="ECO:0000313" key="5">
    <source>
        <dbReference type="Proteomes" id="UP001207654"/>
    </source>
</evidence>
<gene>
    <name evidence="4" type="ORF">OV287_07290</name>
</gene>
<dbReference type="EMBL" id="JAPNKA010000001">
    <property type="protein sequence ID" value="MCY1074286.1"/>
    <property type="molecule type" value="Genomic_DNA"/>
</dbReference>
<feature type="transmembrane region" description="Helical" evidence="2">
    <location>
        <begin position="266"/>
        <end position="286"/>
    </location>
</feature>
<dbReference type="CDD" id="cd06577">
    <property type="entry name" value="PASTA_pknB"/>
    <property type="match status" value="2"/>
</dbReference>
<proteinExistence type="predicted"/>
<dbReference type="InterPro" id="IPR005543">
    <property type="entry name" value="PASTA_dom"/>
</dbReference>
<reference evidence="4 5" key="1">
    <citation type="submission" date="2022-11" db="EMBL/GenBank/DDBJ databases">
        <title>Minimal conservation of predation-associated metabolite biosynthetic gene clusters underscores biosynthetic potential of Myxococcota including descriptions for ten novel species: Archangium lansinium sp. nov., Myxococcus landrumus sp. nov., Nannocystis bai.</title>
        <authorList>
            <person name="Ahearne A."/>
            <person name="Stevens C."/>
            <person name="Phillips K."/>
        </authorList>
    </citation>
    <scope>NUCLEOTIDE SEQUENCE [LARGE SCALE GENOMIC DNA]</scope>
    <source>
        <strain evidence="4 5">MIWBW</strain>
    </source>
</reference>
<keyword evidence="2" id="KW-0472">Membrane</keyword>
<evidence type="ECO:0000256" key="1">
    <source>
        <dbReference type="SAM" id="MobiDB-lite"/>
    </source>
</evidence>
<dbReference type="PROSITE" id="PS51178">
    <property type="entry name" value="PASTA"/>
    <property type="match status" value="2"/>
</dbReference>
<feature type="domain" description="PASTA" evidence="3">
    <location>
        <begin position="120"/>
        <end position="180"/>
    </location>
</feature>
<organism evidence="4 5">
    <name type="scientific">Archangium lansingense</name>
    <dbReference type="NCBI Taxonomy" id="2995310"/>
    <lineage>
        <taxon>Bacteria</taxon>
        <taxon>Pseudomonadati</taxon>
        <taxon>Myxococcota</taxon>
        <taxon>Myxococcia</taxon>
        <taxon>Myxococcales</taxon>
        <taxon>Cystobacterineae</taxon>
        <taxon>Archangiaceae</taxon>
        <taxon>Archangium</taxon>
    </lineage>
</organism>
<feature type="region of interest" description="Disordered" evidence="1">
    <location>
        <begin position="175"/>
        <end position="198"/>
    </location>
</feature>
<dbReference type="Pfam" id="PF03793">
    <property type="entry name" value="PASTA"/>
    <property type="match status" value="2"/>
</dbReference>